<evidence type="ECO:0000256" key="9">
    <source>
        <dbReference type="ARBA" id="ARBA00044764"/>
    </source>
</evidence>
<dbReference type="AlphaFoldDB" id="A0A8C8YEL2"/>
<feature type="transmembrane region" description="Helical" evidence="12">
    <location>
        <begin position="57"/>
        <end position="77"/>
    </location>
</feature>
<keyword evidence="3" id="KW-0999">Mitochondrion inner membrane</keyword>
<keyword evidence="4 12" id="KW-1133">Transmembrane helix</keyword>
<dbReference type="InterPro" id="IPR009801">
    <property type="entry name" value="TMEM126"/>
</dbReference>
<evidence type="ECO:0000256" key="10">
    <source>
        <dbReference type="ARBA" id="ARBA00045919"/>
    </source>
</evidence>
<sequence>DKNHVKNESEASQKNEPLPESERNLLEHGSTYIGLNAALCGLIANGPFQSIFNVTQAPIAAGLPMAVTPFLTAHVAYKSFVSLPLNTGDLNCETCTVTWGLLAGLVLGGLCPVFLAIPVNGGLTARYESTLLQEKRNNLLGPAYKPKNLLCLQEVVSTPPLPPWDGHHFQKLLAYLILVECAKKIICLGDV</sequence>
<evidence type="ECO:0000256" key="1">
    <source>
        <dbReference type="ARBA" id="ARBA00004448"/>
    </source>
</evidence>
<evidence type="ECO:0000256" key="11">
    <source>
        <dbReference type="SAM" id="MobiDB-lite"/>
    </source>
</evidence>
<comment type="function">
    <text evidence="10">Protein required for the cotranslational protein quality control in the inner membrane of the mitochondria. Associates with newly synthesized polypeptides and may act as a chaperone that cooperates with OXA1L for the insertion of newly synthesized mitochondrial proteins into the inner membrane. Required for the assembly of the ND4 module of mitochondrial complex I.</text>
</comment>
<accession>A0A8C8YEL2</accession>
<proteinExistence type="inferred from homology"/>
<keyword evidence="6 12" id="KW-0472">Membrane</keyword>
<evidence type="ECO:0000256" key="8">
    <source>
        <dbReference type="ARBA" id="ARBA00039469"/>
    </source>
</evidence>
<evidence type="ECO:0000256" key="5">
    <source>
        <dbReference type="ARBA" id="ARBA00023128"/>
    </source>
</evidence>
<dbReference type="Proteomes" id="UP000694414">
    <property type="component" value="Unplaced"/>
</dbReference>
<evidence type="ECO:0000256" key="12">
    <source>
        <dbReference type="SAM" id="Phobius"/>
    </source>
</evidence>
<evidence type="ECO:0000256" key="2">
    <source>
        <dbReference type="ARBA" id="ARBA00022692"/>
    </source>
</evidence>
<keyword evidence="2 12" id="KW-0812">Transmembrane</keyword>
<evidence type="ECO:0000256" key="4">
    <source>
        <dbReference type="ARBA" id="ARBA00022989"/>
    </source>
</evidence>
<keyword evidence="14" id="KW-1185">Reference proteome</keyword>
<dbReference type="GO" id="GO:0032981">
    <property type="term" value="P:mitochondrial respiratory chain complex I assembly"/>
    <property type="evidence" value="ECO:0007669"/>
    <property type="project" value="TreeGrafter"/>
</dbReference>
<evidence type="ECO:0000313" key="14">
    <source>
        <dbReference type="Proteomes" id="UP000694414"/>
    </source>
</evidence>
<comment type="subunit">
    <text evidence="9">Interacts with OXA1L; promoting cotranslational quality control in mitochondria.</text>
</comment>
<dbReference type="PANTHER" id="PTHR16296">
    <property type="entry name" value="UNCHARACTERIZED HYPOTHALAMUS PROTEIN HT007"/>
    <property type="match status" value="1"/>
</dbReference>
<protein>
    <recommendedName>
        <fullName evidence="8">Transmembrane protein 126A</fullName>
    </recommendedName>
</protein>
<organism evidence="13 14">
    <name type="scientific">Prolemur simus</name>
    <name type="common">Greater bamboo lemur</name>
    <name type="synonym">Hapalemur simus</name>
    <dbReference type="NCBI Taxonomy" id="1328070"/>
    <lineage>
        <taxon>Eukaryota</taxon>
        <taxon>Metazoa</taxon>
        <taxon>Chordata</taxon>
        <taxon>Craniata</taxon>
        <taxon>Vertebrata</taxon>
        <taxon>Euteleostomi</taxon>
        <taxon>Mammalia</taxon>
        <taxon>Eutheria</taxon>
        <taxon>Euarchontoglires</taxon>
        <taxon>Primates</taxon>
        <taxon>Strepsirrhini</taxon>
        <taxon>Lemuriformes</taxon>
        <taxon>Lemuridae</taxon>
        <taxon>Prolemur</taxon>
    </lineage>
</organism>
<feature type="transmembrane region" description="Helical" evidence="12">
    <location>
        <begin position="97"/>
        <end position="117"/>
    </location>
</feature>
<evidence type="ECO:0000313" key="13">
    <source>
        <dbReference type="Ensembl" id="ENSPSMP00000002703.1"/>
    </source>
</evidence>
<feature type="region of interest" description="Disordered" evidence="11">
    <location>
        <begin position="1"/>
        <end position="20"/>
    </location>
</feature>
<name>A0A8C8YEL2_PROSS</name>
<comment type="similarity">
    <text evidence="7">Belongs to the TMEM126 family.</text>
</comment>
<feature type="compositionally biased region" description="Basic and acidic residues" evidence="11">
    <location>
        <begin position="1"/>
        <end position="13"/>
    </location>
</feature>
<evidence type="ECO:0000256" key="6">
    <source>
        <dbReference type="ARBA" id="ARBA00023136"/>
    </source>
</evidence>
<reference evidence="13" key="2">
    <citation type="submission" date="2025-09" db="UniProtKB">
        <authorList>
            <consortium name="Ensembl"/>
        </authorList>
    </citation>
    <scope>IDENTIFICATION</scope>
</reference>
<reference evidence="13" key="1">
    <citation type="submission" date="2025-08" db="UniProtKB">
        <authorList>
            <consortium name="Ensembl"/>
        </authorList>
    </citation>
    <scope>IDENTIFICATION</scope>
</reference>
<dbReference type="PANTHER" id="PTHR16296:SF4">
    <property type="entry name" value="TRANSMEMBRANE PROTEIN 126A"/>
    <property type="match status" value="1"/>
</dbReference>
<comment type="subcellular location">
    <subcellularLocation>
        <location evidence="1">Mitochondrion inner membrane</location>
        <topology evidence="1">Multi-pass membrane protein</topology>
    </subcellularLocation>
</comment>
<evidence type="ECO:0000256" key="7">
    <source>
        <dbReference type="ARBA" id="ARBA00038018"/>
    </source>
</evidence>
<dbReference type="GeneTree" id="ENSGT00520000055616"/>
<dbReference type="Ensembl" id="ENSPSMT00000003237.1">
    <property type="protein sequence ID" value="ENSPSMP00000002703.1"/>
    <property type="gene ID" value="ENSPSMG00000002154.1"/>
</dbReference>
<dbReference type="Pfam" id="PF07114">
    <property type="entry name" value="TMEM126"/>
    <property type="match status" value="1"/>
</dbReference>
<keyword evidence="5" id="KW-0496">Mitochondrion</keyword>
<dbReference type="GO" id="GO:0005743">
    <property type="term" value="C:mitochondrial inner membrane"/>
    <property type="evidence" value="ECO:0007669"/>
    <property type="project" value="UniProtKB-SubCell"/>
</dbReference>
<evidence type="ECO:0000256" key="3">
    <source>
        <dbReference type="ARBA" id="ARBA00022792"/>
    </source>
</evidence>